<name>A0A967EHP0_9PROT</name>
<evidence type="ECO:0000259" key="1">
    <source>
        <dbReference type="Pfam" id="PF04577"/>
    </source>
</evidence>
<comment type="caution">
    <text evidence="2">The sequence shown here is derived from an EMBL/GenBank/DDBJ whole genome shotgun (WGS) entry which is preliminary data.</text>
</comment>
<accession>A0A967EHP0</accession>
<dbReference type="AlphaFoldDB" id="A0A967EHP0"/>
<dbReference type="Pfam" id="PF04577">
    <property type="entry name" value="Glyco_transf_61"/>
    <property type="match status" value="1"/>
</dbReference>
<reference evidence="2" key="1">
    <citation type="submission" date="2019-11" db="EMBL/GenBank/DDBJ databases">
        <title>Description of new Acetobacter species.</title>
        <authorList>
            <person name="Cleenwerck I."/>
            <person name="Sombolestani A.S."/>
        </authorList>
    </citation>
    <scope>NUCLEOTIDE SEQUENCE</scope>
    <source>
        <strain evidence="2">LMG 1626</strain>
    </source>
</reference>
<dbReference type="InterPro" id="IPR049625">
    <property type="entry name" value="Glyco_transf_61_cat"/>
</dbReference>
<dbReference type="Proteomes" id="UP000597459">
    <property type="component" value="Unassembled WGS sequence"/>
</dbReference>
<proteinExistence type="predicted"/>
<keyword evidence="3" id="KW-1185">Reference proteome</keyword>
<evidence type="ECO:0000313" key="2">
    <source>
        <dbReference type="EMBL" id="NHO53902.1"/>
    </source>
</evidence>
<feature type="domain" description="Glycosyltransferase 61 catalytic" evidence="1">
    <location>
        <begin position="329"/>
        <end position="509"/>
    </location>
</feature>
<dbReference type="GO" id="GO:0016757">
    <property type="term" value="F:glycosyltransferase activity"/>
    <property type="evidence" value="ECO:0007669"/>
    <property type="project" value="InterPro"/>
</dbReference>
<evidence type="ECO:0000313" key="3">
    <source>
        <dbReference type="Proteomes" id="UP000597459"/>
    </source>
</evidence>
<dbReference type="RefSeq" id="WP_166314819.1">
    <property type="nucleotide sequence ID" value="NZ_WOTH01000012.1"/>
</dbReference>
<dbReference type="EMBL" id="WOTH01000012">
    <property type="protein sequence ID" value="NHO53902.1"/>
    <property type="molecule type" value="Genomic_DNA"/>
</dbReference>
<sequence length="570" mass="65444">CSKRRSKAPPKTVNQIVKSLKSRARRINQRFFDPSRWKLPIFEKLYGNKVIINHHNISVDKDFYALTRAVDRFRCVLKSSKPKLFVHVVSSDHIYSSEYRKLWESLKTKTDSARFLLIGLNKPKEKSQLNEIHTHEKHFRIVEFTPTSEIKEGICFSDPSDNILLRQVFDAYKYDLTSRNQRSNDSDTMKENKKTSSVVEIPTSLEVSEKFSINLLSAEAFEPRPDPDFLYGYIPSKQINHFRNDQYIPPVRILTISDVRLIGPFFQIGVLLEAMGNFFNIPDIASNPTTESSQNRLQEIEKKLKERIISIRKIRGKAILIACNGHQIYGHWLIDFLPKLALLAHSGYNIENIKLLVPENMGEFGKNLLKVLRFYDDQFISYNPETEILDIDELVIPSTLRWGGRCVPFFTAAATWINERINEFSSLPETNFSSRIFISRSMGGKHGRTLINEKNLIEMAENYGFQAVAPELLTLPEQISMFRKATHIVGPYGSGLHGSIFSPPKTTVCGIHGDGAFDALQSGVGERLQQKTGYIFTETQKGFNNHRKTEDFSDIFLKFLNENCRHPRNS</sequence>
<feature type="non-terminal residue" evidence="2">
    <location>
        <position position="1"/>
    </location>
</feature>
<protein>
    <submittedName>
        <fullName evidence="2">DUF563 domain-containing protein</fullName>
    </submittedName>
</protein>
<organism evidence="2 3">
    <name type="scientific">Acetobacter estunensis</name>
    <dbReference type="NCBI Taxonomy" id="104097"/>
    <lineage>
        <taxon>Bacteria</taxon>
        <taxon>Pseudomonadati</taxon>
        <taxon>Pseudomonadota</taxon>
        <taxon>Alphaproteobacteria</taxon>
        <taxon>Acetobacterales</taxon>
        <taxon>Acetobacteraceae</taxon>
        <taxon>Acetobacter</taxon>
    </lineage>
</organism>
<gene>
    <name evidence="2" type="ORF">GOB87_08010</name>
</gene>